<accession>A0ABR2EQB3</accession>
<protein>
    <submittedName>
        <fullName evidence="1">Uncharacterized protein</fullName>
    </submittedName>
</protein>
<gene>
    <name evidence="1" type="ORF">V6N12_010912</name>
</gene>
<proteinExistence type="predicted"/>
<dbReference type="EMBL" id="JBBPBM010000012">
    <property type="protein sequence ID" value="KAK8562846.1"/>
    <property type="molecule type" value="Genomic_DNA"/>
</dbReference>
<evidence type="ECO:0000313" key="1">
    <source>
        <dbReference type="EMBL" id="KAK8562846.1"/>
    </source>
</evidence>
<name>A0ABR2EQB3_9ROSI</name>
<evidence type="ECO:0000313" key="2">
    <source>
        <dbReference type="Proteomes" id="UP001472677"/>
    </source>
</evidence>
<sequence length="136" mass="15263">MIWWWAGAIGAAKRKMEEHDKLARYKSVALVIGVTGIVGNSLAEILPFSDTLEGLWKRGLRNRVKPKTALLMAQCYAMCSSVIPNAAKLKHICLQIGRQHYSGPSDSFGKVQAQSHYTPLLEDLPRLRSWSFCYTL</sequence>
<organism evidence="1 2">
    <name type="scientific">Hibiscus sabdariffa</name>
    <name type="common">roselle</name>
    <dbReference type="NCBI Taxonomy" id="183260"/>
    <lineage>
        <taxon>Eukaryota</taxon>
        <taxon>Viridiplantae</taxon>
        <taxon>Streptophyta</taxon>
        <taxon>Embryophyta</taxon>
        <taxon>Tracheophyta</taxon>
        <taxon>Spermatophyta</taxon>
        <taxon>Magnoliopsida</taxon>
        <taxon>eudicotyledons</taxon>
        <taxon>Gunneridae</taxon>
        <taxon>Pentapetalae</taxon>
        <taxon>rosids</taxon>
        <taxon>malvids</taxon>
        <taxon>Malvales</taxon>
        <taxon>Malvaceae</taxon>
        <taxon>Malvoideae</taxon>
        <taxon>Hibiscus</taxon>
    </lineage>
</organism>
<keyword evidence="2" id="KW-1185">Reference proteome</keyword>
<dbReference type="PANTHER" id="PTHR32487:SF31">
    <property type="entry name" value="NAD-DEPENDENT EPIMERASE_DEHYDRATASE DOMAIN-CONTAINING PROTEIN"/>
    <property type="match status" value="1"/>
</dbReference>
<dbReference type="Proteomes" id="UP001472677">
    <property type="component" value="Unassembled WGS sequence"/>
</dbReference>
<comment type="caution">
    <text evidence="1">The sequence shown here is derived from an EMBL/GenBank/DDBJ whole genome shotgun (WGS) entry which is preliminary data.</text>
</comment>
<dbReference type="PANTHER" id="PTHR32487">
    <property type="entry name" value="3-OXO-DELTA(4,5)-STEROID 5-BETA-REDUCTASE"/>
    <property type="match status" value="1"/>
</dbReference>
<reference evidence="1 2" key="1">
    <citation type="journal article" date="2024" name="G3 (Bethesda)">
        <title>Genome assembly of Hibiscus sabdariffa L. provides insights into metabolisms of medicinal natural products.</title>
        <authorList>
            <person name="Kim T."/>
        </authorList>
    </citation>
    <scope>NUCLEOTIDE SEQUENCE [LARGE SCALE GENOMIC DNA]</scope>
    <source>
        <strain evidence="1">TK-2024</strain>
        <tissue evidence="1">Old leaves</tissue>
    </source>
</reference>